<keyword evidence="1" id="KW-0472">Membrane</keyword>
<proteinExistence type="predicted"/>
<dbReference type="Proteomes" id="UP000317316">
    <property type="component" value="Unassembled WGS sequence"/>
</dbReference>
<keyword evidence="1" id="KW-0812">Transmembrane</keyword>
<comment type="caution">
    <text evidence="3">The sequence shown here is derived from an EMBL/GenBank/DDBJ whole genome shotgun (WGS) entry which is preliminary data.</text>
</comment>
<dbReference type="GO" id="GO:0030153">
    <property type="term" value="P:bacteriocin immunity"/>
    <property type="evidence" value="ECO:0007669"/>
    <property type="project" value="InterPro"/>
</dbReference>
<gene>
    <name evidence="3" type="ORF">FG382_11215</name>
</gene>
<keyword evidence="1" id="KW-1133">Transmembrane helix</keyword>
<name>A0A544T7I9_9BACI</name>
<dbReference type="OrthoDB" id="2436858at2"/>
<evidence type="ECO:0000256" key="1">
    <source>
        <dbReference type="SAM" id="Phobius"/>
    </source>
</evidence>
<feature type="transmembrane region" description="Helical" evidence="1">
    <location>
        <begin position="30"/>
        <end position="51"/>
    </location>
</feature>
<evidence type="ECO:0000313" key="3">
    <source>
        <dbReference type="EMBL" id="TQR13288.1"/>
    </source>
</evidence>
<keyword evidence="4" id="KW-1185">Reference proteome</keyword>
<dbReference type="Pfam" id="PF06713">
    <property type="entry name" value="bPH_4"/>
    <property type="match status" value="1"/>
</dbReference>
<dbReference type="InterPro" id="IPR009589">
    <property type="entry name" value="PH_YyaB-like"/>
</dbReference>
<protein>
    <recommendedName>
        <fullName evidence="2">Uncharacterized protein YyaB-like PH domain-containing protein</fullName>
    </recommendedName>
</protein>
<accession>A0A544T7I9</accession>
<sequence>MIVVAIVVVALVTLVPAIYELFFSKERDMLAVIITTILFLLCAGFIVWISFDIEYTFTEKHLFVRGGPFRSKIPYEDITKVNPTTNILVGYRVLSSMDALEIHYKKALLGSVIISPKRQEEFFQVLVEKAPHIHLMK</sequence>
<feature type="transmembrane region" description="Helical" evidence="1">
    <location>
        <begin position="6"/>
        <end position="23"/>
    </location>
</feature>
<evidence type="ECO:0000259" key="2">
    <source>
        <dbReference type="Pfam" id="PF06713"/>
    </source>
</evidence>
<organism evidence="3 4">
    <name type="scientific">Psychrobacillus lasiicapitis</name>
    <dbReference type="NCBI Taxonomy" id="1636719"/>
    <lineage>
        <taxon>Bacteria</taxon>
        <taxon>Bacillati</taxon>
        <taxon>Bacillota</taxon>
        <taxon>Bacilli</taxon>
        <taxon>Bacillales</taxon>
        <taxon>Bacillaceae</taxon>
        <taxon>Psychrobacillus</taxon>
    </lineage>
</organism>
<feature type="domain" description="Uncharacterized protein YyaB-like PH" evidence="2">
    <location>
        <begin position="54"/>
        <end position="129"/>
    </location>
</feature>
<dbReference type="EMBL" id="VDGH01000006">
    <property type="protein sequence ID" value="TQR13288.1"/>
    <property type="molecule type" value="Genomic_DNA"/>
</dbReference>
<evidence type="ECO:0000313" key="4">
    <source>
        <dbReference type="Proteomes" id="UP000317316"/>
    </source>
</evidence>
<dbReference type="AlphaFoldDB" id="A0A544T7I9"/>
<reference evidence="3 4" key="1">
    <citation type="submission" date="2019-05" db="EMBL/GenBank/DDBJ databases">
        <title>Psychrobacillus vulpis sp. nov., a new species isolated from feces of a red fox that inhabits in The Tablas de Daimiel Natural Park, Albacete, Spain.</title>
        <authorList>
            <person name="Rodriguez M."/>
            <person name="Reina J.C."/>
            <person name="Bejar V."/>
            <person name="Llamas I."/>
        </authorList>
    </citation>
    <scope>NUCLEOTIDE SEQUENCE [LARGE SCALE GENOMIC DNA]</scope>
    <source>
        <strain evidence="3 4">NEAU-3TGS17</strain>
    </source>
</reference>